<evidence type="ECO:0000313" key="2">
    <source>
        <dbReference type="EMBL" id="KAF4367330.1"/>
    </source>
</evidence>
<organism evidence="1 4">
    <name type="scientific">Cannabis sativa</name>
    <name type="common">Hemp</name>
    <name type="synonym">Marijuana</name>
    <dbReference type="NCBI Taxonomy" id="3483"/>
    <lineage>
        <taxon>Eukaryota</taxon>
        <taxon>Viridiplantae</taxon>
        <taxon>Streptophyta</taxon>
        <taxon>Embryophyta</taxon>
        <taxon>Tracheophyta</taxon>
        <taxon>Spermatophyta</taxon>
        <taxon>Magnoliopsida</taxon>
        <taxon>eudicotyledons</taxon>
        <taxon>Gunneridae</taxon>
        <taxon>Pentapetalae</taxon>
        <taxon>rosids</taxon>
        <taxon>fabids</taxon>
        <taxon>Rosales</taxon>
        <taxon>Cannabaceae</taxon>
        <taxon>Cannabis</taxon>
    </lineage>
</organism>
<evidence type="ECO:0000313" key="3">
    <source>
        <dbReference type="Proteomes" id="UP000525078"/>
    </source>
</evidence>
<dbReference type="EMBL" id="JAATIQ010000401">
    <property type="protein sequence ID" value="KAF4357739.1"/>
    <property type="molecule type" value="Genomic_DNA"/>
</dbReference>
<dbReference type="Proteomes" id="UP000583929">
    <property type="component" value="Unassembled WGS sequence"/>
</dbReference>
<sequence length="216" mass="23691">MGSTSSFSIKLLINTKEKKVIFAEAGKDFTDFLFSILSMEVSTITSLLFTYNMDMVGSLGKLYESLQNLSHTYLQSNVNKDSLLKSNVSCSSTLFNLKQTHNTYKNCYLESGEVACVSTEYYGPRSPSYVSSSYGHGEKKSGIVKGVVTYMIMDDLEVKPMSAISSISILDEFVNVMGVGALQEKTVSVGVNEGLSLLKASMETKNVLTRVFLGNH</sequence>
<accession>A0A7J6EJ52</accession>
<comment type="caution">
    <text evidence="1">The sequence shown here is derived from an EMBL/GenBank/DDBJ whole genome shotgun (WGS) entry which is preliminary data.</text>
</comment>
<dbReference type="PANTHER" id="PTHR33103">
    <property type="entry name" value="OS01G0153900 PROTEIN"/>
    <property type="match status" value="1"/>
</dbReference>
<evidence type="ECO:0008006" key="5">
    <source>
        <dbReference type="Google" id="ProtNLM"/>
    </source>
</evidence>
<dbReference type="InterPro" id="IPR007750">
    <property type="entry name" value="DUF674"/>
</dbReference>
<proteinExistence type="predicted"/>
<keyword evidence="4" id="KW-1185">Reference proteome</keyword>
<protein>
    <recommendedName>
        <fullName evidence="5">DUF674 domain-containing protein</fullName>
    </recommendedName>
</protein>
<dbReference type="EMBL" id="JAATIP010000143">
    <property type="protein sequence ID" value="KAF4367330.1"/>
    <property type="molecule type" value="Genomic_DNA"/>
</dbReference>
<reference evidence="3 4" key="1">
    <citation type="journal article" date="2020" name="bioRxiv">
        <title>Sequence and annotation of 42 cannabis genomes reveals extensive copy number variation in cannabinoid synthesis and pathogen resistance genes.</title>
        <authorList>
            <person name="Mckernan K.J."/>
            <person name="Helbert Y."/>
            <person name="Kane L.T."/>
            <person name="Ebling H."/>
            <person name="Zhang L."/>
            <person name="Liu B."/>
            <person name="Eaton Z."/>
            <person name="Mclaughlin S."/>
            <person name="Kingan S."/>
            <person name="Baybayan P."/>
            <person name="Concepcion G."/>
            <person name="Jordan M."/>
            <person name="Riva A."/>
            <person name="Barbazuk W."/>
            <person name="Harkins T."/>
        </authorList>
    </citation>
    <scope>NUCLEOTIDE SEQUENCE [LARGE SCALE GENOMIC DNA]</scope>
    <source>
        <strain evidence="3 4">cv. Jamaican Lion 4</strain>
        <strain evidence="1">Father</strain>
        <strain evidence="2">Mother</strain>
        <tissue evidence="1">Leaf</tissue>
    </source>
</reference>
<dbReference type="Proteomes" id="UP000525078">
    <property type="component" value="Unassembled WGS sequence"/>
</dbReference>
<dbReference type="AlphaFoldDB" id="A0A7J6EJ52"/>
<gene>
    <name evidence="2" type="ORF">F8388_025748</name>
    <name evidence="1" type="ORF">G4B88_023197</name>
</gene>
<evidence type="ECO:0000313" key="1">
    <source>
        <dbReference type="EMBL" id="KAF4357739.1"/>
    </source>
</evidence>
<name>A0A7J6EJ52_CANSA</name>
<dbReference type="PANTHER" id="PTHR33103:SF19">
    <property type="entry name" value="OS09G0544700 PROTEIN"/>
    <property type="match status" value="1"/>
</dbReference>
<dbReference type="Pfam" id="PF05056">
    <property type="entry name" value="DUF674"/>
    <property type="match status" value="1"/>
</dbReference>
<evidence type="ECO:0000313" key="4">
    <source>
        <dbReference type="Proteomes" id="UP000583929"/>
    </source>
</evidence>